<evidence type="ECO:0000256" key="8">
    <source>
        <dbReference type="PIRSR" id="PIRSR005091-1"/>
    </source>
</evidence>
<keyword evidence="6 12" id="KW-1133">Transmembrane helix</keyword>
<feature type="compositionally biased region" description="Low complexity" evidence="11">
    <location>
        <begin position="690"/>
        <end position="724"/>
    </location>
</feature>
<evidence type="ECO:0000256" key="3">
    <source>
        <dbReference type="ARBA" id="ARBA00009983"/>
    </source>
</evidence>
<evidence type="ECO:0000313" key="15">
    <source>
        <dbReference type="Proteomes" id="UP000196118"/>
    </source>
</evidence>
<accession>A0A1Y0VPL9</accession>
<dbReference type="Proteomes" id="UP000196118">
    <property type="component" value="Chromosome"/>
</dbReference>
<organism evidence="14 15">
    <name type="scientific">Pediococcus pentosaceus</name>
    <dbReference type="NCBI Taxonomy" id="1255"/>
    <lineage>
        <taxon>Bacteria</taxon>
        <taxon>Bacillati</taxon>
        <taxon>Bacillota</taxon>
        <taxon>Bacilli</taxon>
        <taxon>Lactobacillales</taxon>
        <taxon>Lactobacillaceae</taxon>
        <taxon>Pediococcus</taxon>
    </lineage>
</organism>
<dbReference type="Gene3D" id="3.30.1120.170">
    <property type="match status" value="1"/>
</dbReference>
<keyword evidence="9" id="KW-0464">Manganese</keyword>
<evidence type="ECO:0000256" key="6">
    <source>
        <dbReference type="ARBA" id="ARBA00022989"/>
    </source>
</evidence>
<dbReference type="InterPro" id="IPR050448">
    <property type="entry name" value="OpgB/LTA_synthase_biosynth"/>
</dbReference>
<reference evidence="14 15" key="1">
    <citation type="submission" date="2017-05" db="EMBL/GenBank/DDBJ databases">
        <title>Genome sequence of Pediococcus pentosaceus strain SRCM100892.</title>
        <authorList>
            <person name="Cho S.H."/>
        </authorList>
    </citation>
    <scope>NUCLEOTIDE SEQUENCE [LARGE SCALE GENOMIC DNA]</scope>
    <source>
        <strain evidence="14 15">SRCM100892</strain>
    </source>
</reference>
<sequence length="724" mass="81445">MNRLWGKFRQGLNTKFGFFMLITGLFWIKSYIAYQTKFTLGVQGGMQELILAISPLGFAILLFGIGLYIRGKWAYWYMIIMDIILSTWLFANILYYREFSDFITFNLIKGSGSASDNLGKSLMGILRTTDFLVFIDVIFVIAILAFGFVKMDQSKFKLMNSFAVTVLSIGVLAANLALAYSNRSGLLTRTFDNNYIVKYLGLQSFTLYDGVKSFENSNKKKEAKGSQLDPIKKFIKENNVPANVEYKGVAKGKNVIIIHLESLQQFVINKKWKGEEITPNINKFYKDKNTLAYDNFFNQVGQGKTADAEMMLENSLFGLAEGSAMVTDGTTNTFQSMPALMQQNGYSTAAFHGDVASFWNRDNAYKSFGYQYFFSKQYYTLKKGYVSGYGMKDKLFLQQSAKYLEQLPQPFYAKLITVSNHYPYGIEKKNVSIDKWDTGDSTVDPYVQTAHYLDQSIGELLNYLKKTGLYNKSTIMMYGDHYGISNNHKPAIAKILGLKGVTNYDLAMFQKVPFMIHSPGLKGGVNHNYSGEIDVMPTLLNLLGIKTPGAYQFGHDINSKQYNQIVAFRNGDFVSKKYTKYGGDLYLTATGEQVTDETPAQKQEVKKIQDYVNKELEYSDKIINGDLLRFAKLDWFKKVNKSDYSYNMKSELEQLNKAQSSKTSLIEQNHGKSTLDDYETDAPELESNADKSSSSSSSSSDSSASKSSSSDSSSSSSSSSESSK</sequence>
<name>A0A1Y0VPL9_PEDPE</name>
<dbReference type="EMBL" id="CP021474">
    <property type="protein sequence ID" value="ARW20121.1"/>
    <property type="molecule type" value="Genomic_DNA"/>
</dbReference>
<dbReference type="InterPro" id="IPR000917">
    <property type="entry name" value="Sulfatase_N"/>
</dbReference>
<feature type="transmembrane region" description="Helical" evidence="12">
    <location>
        <begin position="12"/>
        <end position="29"/>
    </location>
</feature>
<dbReference type="GO" id="GO:0008960">
    <property type="term" value="F:phosphatidylglycerol-membrane-oligosaccharide glycerophosphotransferase activity"/>
    <property type="evidence" value="ECO:0007669"/>
    <property type="project" value="UniProtKB-EC"/>
</dbReference>
<feature type="binding site" evidence="10">
    <location>
        <position position="305"/>
    </location>
    <ligand>
        <name>Mn(2+)</name>
        <dbReference type="ChEBI" id="CHEBI:29035"/>
    </ligand>
</feature>
<feature type="domain" description="Sulfatase N-terminal" evidence="13">
    <location>
        <begin position="253"/>
        <end position="545"/>
    </location>
</feature>
<feature type="binding site" evidence="10">
    <location>
        <position position="261"/>
    </location>
    <ligand>
        <name>Mn(2+)</name>
        <dbReference type="ChEBI" id="CHEBI:29035"/>
    </ligand>
</feature>
<dbReference type="PANTHER" id="PTHR47371:SF3">
    <property type="entry name" value="PHOSPHOGLYCEROL TRANSFERASE I"/>
    <property type="match status" value="1"/>
</dbReference>
<dbReference type="PIRSF" id="PIRSF005091">
    <property type="entry name" value="Mmb_sulf_HI1246"/>
    <property type="match status" value="1"/>
</dbReference>
<keyword evidence="4" id="KW-1003">Cell membrane</keyword>
<evidence type="ECO:0000256" key="7">
    <source>
        <dbReference type="ARBA" id="ARBA00023136"/>
    </source>
</evidence>
<feature type="transmembrane region" description="Helical" evidence="12">
    <location>
        <begin position="49"/>
        <end position="69"/>
    </location>
</feature>
<dbReference type="InterPro" id="IPR012160">
    <property type="entry name" value="LtaS-like"/>
</dbReference>
<feature type="binding site" evidence="10">
    <location>
        <position position="481"/>
    </location>
    <ligand>
        <name>Mn(2+)</name>
        <dbReference type="ChEBI" id="CHEBI:29035"/>
    </ligand>
</feature>
<keyword evidence="9" id="KW-0479">Metal-binding</keyword>
<evidence type="ECO:0000256" key="11">
    <source>
        <dbReference type="SAM" id="MobiDB-lite"/>
    </source>
</evidence>
<dbReference type="AlphaFoldDB" id="A0A1Y0VPL9"/>
<feature type="transmembrane region" description="Helical" evidence="12">
    <location>
        <begin position="161"/>
        <end position="180"/>
    </location>
</feature>
<evidence type="ECO:0000256" key="9">
    <source>
        <dbReference type="PIRSR" id="PIRSR005091-2"/>
    </source>
</evidence>
<comment type="similarity">
    <text evidence="3">Belongs to the LTA synthase family.</text>
</comment>
<feature type="transmembrane region" description="Helical" evidence="12">
    <location>
        <begin position="76"/>
        <end position="96"/>
    </location>
</feature>
<dbReference type="GO" id="GO:0005886">
    <property type="term" value="C:plasma membrane"/>
    <property type="evidence" value="ECO:0007669"/>
    <property type="project" value="UniProtKB-SubCell"/>
</dbReference>
<keyword evidence="7 12" id="KW-0472">Membrane</keyword>
<protein>
    <submittedName>
        <fullName evidence="14">Phosphatidylglycerol--membrane-oligosaccharide glycerophosphotransferase</fullName>
        <ecNumber evidence="14">2.7.8.20</ecNumber>
    </submittedName>
</protein>
<dbReference type="Pfam" id="PF00884">
    <property type="entry name" value="Sulfatase"/>
    <property type="match status" value="1"/>
</dbReference>
<dbReference type="SUPFAM" id="SSF53649">
    <property type="entry name" value="Alkaline phosphatase-like"/>
    <property type="match status" value="1"/>
</dbReference>
<feature type="binding site" evidence="9">
    <location>
        <position position="421"/>
    </location>
    <ligand>
        <name>substrate</name>
    </ligand>
</feature>
<dbReference type="PANTHER" id="PTHR47371">
    <property type="entry name" value="LIPOTEICHOIC ACID SYNTHASE"/>
    <property type="match status" value="1"/>
</dbReference>
<evidence type="ECO:0000256" key="4">
    <source>
        <dbReference type="ARBA" id="ARBA00022475"/>
    </source>
</evidence>
<feature type="active site" evidence="8">
    <location>
        <position position="305"/>
    </location>
</feature>
<gene>
    <name evidence="14" type="primary">ltaS</name>
    <name evidence="14" type="ORF">S100892_01576</name>
</gene>
<evidence type="ECO:0000256" key="1">
    <source>
        <dbReference type="ARBA" id="ARBA00004651"/>
    </source>
</evidence>
<feature type="binding site" evidence="10">
    <location>
        <position position="480"/>
    </location>
    <ligand>
        <name>Mn(2+)</name>
        <dbReference type="ChEBI" id="CHEBI:29035"/>
    </ligand>
</feature>
<dbReference type="EC" id="2.7.8.20" evidence="14"/>
<feature type="region of interest" description="Disordered" evidence="11">
    <location>
        <begin position="660"/>
        <end position="724"/>
    </location>
</feature>
<proteinExistence type="inferred from homology"/>
<keyword evidence="14" id="KW-0808">Transferase</keyword>
<keyword evidence="5 12" id="KW-0812">Transmembrane</keyword>
<evidence type="ECO:0000313" key="14">
    <source>
        <dbReference type="EMBL" id="ARW20121.1"/>
    </source>
</evidence>
<dbReference type="GO" id="GO:0046872">
    <property type="term" value="F:metal ion binding"/>
    <property type="evidence" value="ECO:0007669"/>
    <property type="project" value="UniProtKB-KW"/>
</dbReference>
<evidence type="ECO:0000256" key="2">
    <source>
        <dbReference type="ARBA" id="ARBA00004936"/>
    </source>
</evidence>
<evidence type="ECO:0000256" key="5">
    <source>
        <dbReference type="ARBA" id="ARBA00022692"/>
    </source>
</evidence>
<dbReference type="CDD" id="cd16015">
    <property type="entry name" value="LTA_synthase"/>
    <property type="match status" value="1"/>
</dbReference>
<evidence type="ECO:0000256" key="10">
    <source>
        <dbReference type="PIRSR" id="PIRSR005091-3"/>
    </source>
</evidence>
<evidence type="ECO:0000259" key="13">
    <source>
        <dbReference type="Pfam" id="PF00884"/>
    </source>
</evidence>
<comment type="subcellular location">
    <subcellularLocation>
        <location evidence="1">Cell membrane</location>
        <topology evidence="1">Multi-pass membrane protein</topology>
    </subcellularLocation>
</comment>
<feature type="transmembrane region" description="Helical" evidence="12">
    <location>
        <begin position="131"/>
        <end position="149"/>
    </location>
</feature>
<dbReference type="InterPro" id="IPR017850">
    <property type="entry name" value="Alkaline_phosphatase_core_sf"/>
</dbReference>
<dbReference type="Gene3D" id="3.40.720.10">
    <property type="entry name" value="Alkaline Phosphatase, subunit A"/>
    <property type="match status" value="1"/>
</dbReference>
<evidence type="ECO:0000256" key="12">
    <source>
        <dbReference type="SAM" id="Phobius"/>
    </source>
</evidence>
<comment type="pathway">
    <text evidence="2">Cell wall biogenesis; lipoteichoic acid biosynthesis.</text>
</comment>